<evidence type="ECO:0000313" key="2">
    <source>
        <dbReference type="Proteomes" id="UP000272942"/>
    </source>
</evidence>
<sequence>MIAIVESSNAFGGLTLGEHEWEVILVRGKSMEFEDNFVHVVYALVAAAEPSVVWWYNVNGDIILTTKMWDKPIDDRGYVGAEKPTCKSETRTLTASEAPYEFYVGDVNTNIPGEYTCTVVVNNVGTRNILVTVAADGQSSPDQCVVIKNKSGSGSGDGTQVCTSGSHPAMFTSKGSGIEIHYPAKHVSTIKAFRVTFVLDSRIRKCKDIAGPLAATESVSEFYIGEANTNIPGEYTCTVVVNNVGTRNILVTVAADGQSSPDQCVVIKNKSGSGSGDGTQVCTSGSHPAMFTSKGSGIEIHYPAKHVSTIKAFRVTFVLDSRIRKCKDIAGPLAATESVSEFYIGEANTNIPGEYTCTVVVNNVGTRNILVTVAADGQSSPDQCVVIKNKSGSGSGDGTQVCTSGSHPAMFTSKGSGIEIHYPAKHVWAIISFRVIYSLERQTPSVSTCGDGADFLTAKQEPQEFYIGSKGKTIPLTFACTVKIQSKSGGNITVKAVEDGEAQRGKCVVVKHTRTSEIIYSLCASDEINFISIPSPIEVSFLEPIVPDLRAFKIQYSLESENTAIA</sequence>
<organism evidence="3">
    <name type="scientific">Echinostoma caproni</name>
    <dbReference type="NCBI Taxonomy" id="27848"/>
    <lineage>
        <taxon>Eukaryota</taxon>
        <taxon>Metazoa</taxon>
        <taxon>Spiralia</taxon>
        <taxon>Lophotrochozoa</taxon>
        <taxon>Platyhelminthes</taxon>
        <taxon>Trematoda</taxon>
        <taxon>Digenea</taxon>
        <taxon>Plagiorchiida</taxon>
        <taxon>Echinostomata</taxon>
        <taxon>Echinostomatoidea</taxon>
        <taxon>Echinostomatidae</taxon>
        <taxon>Echinostoma</taxon>
    </lineage>
</organism>
<reference evidence="1 2" key="2">
    <citation type="submission" date="2018-11" db="EMBL/GenBank/DDBJ databases">
        <authorList>
            <consortium name="Pathogen Informatics"/>
        </authorList>
    </citation>
    <scope>NUCLEOTIDE SEQUENCE [LARGE SCALE GENOMIC DNA]</scope>
    <source>
        <strain evidence="1 2">Egypt</strain>
    </source>
</reference>
<reference evidence="3" key="1">
    <citation type="submission" date="2016-06" db="UniProtKB">
        <authorList>
            <consortium name="WormBaseParasite"/>
        </authorList>
    </citation>
    <scope>IDENTIFICATION</scope>
</reference>
<name>A0A183ADG6_9TREM</name>
<dbReference type="WBParaSite" id="ECPE_0000501301-mRNA-1">
    <property type="protein sequence ID" value="ECPE_0000501301-mRNA-1"/>
    <property type="gene ID" value="ECPE_0000501301"/>
</dbReference>
<dbReference type="EMBL" id="UZAN01041842">
    <property type="protein sequence ID" value="VDP74268.1"/>
    <property type="molecule type" value="Genomic_DNA"/>
</dbReference>
<evidence type="ECO:0000313" key="3">
    <source>
        <dbReference type="WBParaSite" id="ECPE_0000501301-mRNA-1"/>
    </source>
</evidence>
<dbReference type="AlphaFoldDB" id="A0A183ADG6"/>
<accession>A0A183ADG6</accession>
<dbReference type="Proteomes" id="UP000272942">
    <property type="component" value="Unassembled WGS sequence"/>
</dbReference>
<protein>
    <submittedName>
        <fullName evidence="3">Ig-like domain-containing protein</fullName>
    </submittedName>
</protein>
<gene>
    <name evidence="1" type="ORF">ECPE_LOCUS5001</name>
</gene>
<evidence type="ECO:0000313" key="1">
    <source>
        <dbReference type="EMBL" id="VDP74268.1"/>
    </source>
</evidence>
<keyword evidence="2" id="KW-1185">Reference proteome</keyword>
<proteinExistence type="predicted"/>